<feature type="chain" id="PRO_5016334933" evidence="1">
    <location>
        <begin position="22"/>
        <end position="135"/>
    </location>
</feature>
<reference evidence="2 3" key="1">
    <citation type="submission" date="2018-05" db="EMBL/GenBank/DDBJ databases">
        <title>Genomic Encyclopedia of Type Strains, Phase IV (KMG-IV): sequencing the most valuable type-strain genomes for metagenomic binning, comparative biology and taxonomic classification.</title>
        <authorList>
            <person name="Goeker M."/>
        </authorList>
    </citation>
    <scope>NUCLEOTIDE SEQUENCE [LARGE SCALE GENOMIC DNA]</scope>
    <source>
        <strain evidence="2 3">DSM 29661</strain>
    </source>
</reference>
<protein>
    <submittedName>
        <fullName evidence="2">Type III secretion system (T3SS) chaperone YscW</fullName>
    </submittedName>
</protein>
<keyword evidence="1" id="KW-0732">Signal</keyword>
<dbReference type="PROSITE" id="PS51257">
    <property type="entry name" value="PROKAR_LIPOPROTEIN"/>
    <property type="match status" value="1"/>
</dbReference>
<organism evidence="2 3">
    <name type="scientific">Rivihabitans pingtungensis</name>
    <dbReference type="NCBI Taxonomy" id="1054498"/>
    <lineage>
        <taxon>Bacteria</taxon>
        <taxon>Pseudomonadati</taxon>
        <taxon>Pseudomonadota</taxon>
        <taxon>Betaproteobacteria</taxon>
        <taxon>Neisseriales</taxon>
        <taxon>Aquaspirillaceae</taxon>
        <taxon>Rivihabitans</taxon>
    </lineage>
</organism>
<dbReference type="Pfam" id="PF09619">
    <property type="entry name" value="YscW"/>
    <property type="match status" value="1"/>
</dbReference>
<gene>
    <name evidence="2" type="ORF">DFR34_10449</name>
</gene>
<sequence>MKRMFNSLAAAALALTLSACASWWGPSGPMLLQGQVRLNGPPPAEVVAVEVRLIDRGEPRMPVTLAEQTLVHPRSLPVTFSLPVIDARRLPANGVYVLEARLYDSQGERARTQEDVRWRPGDQQAVELLLTAKPR</sequence>
<dbReference type="AlphaFoldDB" id="A0A318KTW5"/>
<dbReference type="RefSeq" id="WP_158281732.1">
    <property type="nucleotide sequence ID" value="NZ_QJKI01000004.1"/>
</dbReference>
<dbReference type="EMBL" id="QJKI01000004">
    <property type="protein sequence ID" value="PXX80278.1"/>
    <property type="molecule type" value="Genomic_DNA"/>
</dbReference>
<evidence type="ECO:0000313" key="3">
    <source>
        <dbReference type="Proteomes" id="UP000247555"/>
    </source>
</evidence>
<dbReference type="Proteomes" id="UP000247555">
    <property type="component" value="Unassembled WGS sequence"/>
</dbReference>
<feature type="signal peptide" evidence="1">
    <location>
        <begin position="1"/>
        <end position="21"/>
    </location>
</feature>
<name>A0A318KTW5_9NEIS</name>
<comment type="caution">
    <text evidence="2">The sequence shown here is derived from an EMBL/GenBank/DDBJ whole genome shotgun (WGS) entry which is preliminary data.</text>
</comment>
<dbReference type="OrthoDB" id="8591448at2"/>
<keyword evidence="3" id="KW-1185">Reference proteome</keyword>
<evidence type="ECO:0000313" key="2">
    <source>
        <dbReference type="EMBL" id="PXX80278.1"/>
    </source>
</evidence>
<dbReference type="InterPro" id="IPR039366">
    <property type="entry name" value="Pilotin"/>
</dbReference>
<accession>A0A318KTW5</accession>
<proteinExistence type="predicted"/>
<evidence type="ECO:0000256" key="1">
    <source>
        <dbReference type="SAM" id="SignalP"/>
    </source>
</evidence>